<dbReference type="EMBL" id="JACHMM010000001">
    <property type="protein sequence ID" value="MBB5790392.1"/>
    <property type="molecule type" value="Genomic_DNA"/>
</dbReference>
<accession>A0A7W9LNR1</accession>
<keyword evidence="4" id="KW-1185">Reference proteome</keyword>
<comment type="caution">
    <text evidence="3">The sequence shown here is derived from an EMBL/GenBank/DDBJ whole genome shotgun (WGS) entry which is preliminary data.</text>
</comment>
<gene>
    <name evidence="3" type="ORF">HD601_004967</name>
</gene>
<dbReference type="InterPro" id="IPR011033">
    <property type="entry name" value="PRC_barrel-like_sf"/>
</dbReference>
<dbReference type="AlphaFoldDB" id="A0A7W9LNR1"/>
<organism evidence="3 4">
    <name type="scientific">Jiangella mangrovi</name>
    <dbReference type="NCBI Taxonomy" id="1524084"/>
    <lineage>
        <taxon>Bacteria</taxon>
        <taxon>Bacillati</taxon>
        <taxon>Actinomycetota</taxon>
        <taxon>Actinomycetes</taxon>
        <taxon>Jiangellales</taxon>
        <taxon>Jiangellaceae</taxon>
        <taxon>Jiangella</taxon>
    </lineage>
</organism>
<feature type="compositionally biased region" description="Basic residues" evidence="1">
    <location>
        <begin position="134"/>
        <end position="144"/>
    </location>
</feature>
<dbReference type="InterPro" id="IPR027275">
    <property type="entry name" value="PRC-brl_dom"/>
</dbReference>
<reference evidence="3 4" key="1">
    <citation type="submission" date="2020-08" db="EMBL/GenBank/DDBJ databases">
        <title>Sequencing the genomes of 1000 actinobacteria strains.</title>
        <authorList>
            <person name="Klenk H.-P."/>
        </authorList>
    </citation>
    <scope>NUCLEOTIDE SEQUENCE [LARGE SCALE GENOMIC DNA]</scope>
    <source>
        <strain evidence="3 4">DSM 102122</strain>
    </source>
</reference>
<dbReference type="InterPro" id="IPR014747">
    <property type="entry name" value="Bac_photo_RC_H_C"/>
</dbReference>
<evidence type="ECO:0000256" key="1">
    <source>
        <dbReference type="SAM" id="MobiDB-lite"/>
    </source>
</evidence>
<name>A0A7W9LNR1_9ACTN</name>
<dbReference type="GO" id="GO:0019684">
    <property type="term" value="P:photosynthesis, light reaction"/>
    <property type="evidence" value="ECO:0007669"/>
    <property type="project" value="InterPro"/>
</dbReference>
<evidence type="ECO:0000313" key="4">
    <source>
        <dbReference type="Proteomes" id="UP000542813"/>
    </source>
</evidence>
<sequence>MTTDPHPVFVCLRDADLTLADPGEDIRGRRVVDEDGNAIGTVDDLGVNTEERRVRFLLVDTGGLSALGARTLLLPIGAVNSVGIEIGVGRLLGDGTGTPAYDPELIGQRSHGETVRTFNRVPPITGPGHMHPGPVRRRRGSDSE</sequence>
<dbReference type="Proteomes" id="UP000542813">
    <property type="component" value="Unassembled WGS sequence"/>
</dbReference>
<proteinExistence type="predicted"/>
<protein>
    <submittedName>
        <fullName evidence="3">Sporulation protein YlmC with PRC-barrel domain</fullName>
    </submittedName>
</protein>
<evidence type="ECO:0000313" key="3">
    <source>
        <dbReference type="EMBL" id="MBB5790392.1"/>
    </source>
</evidence>
<dbReference type="SUPFAM" id="SSF50346">
    <property type="entry name" value="PRC-barrel domain"/>
    <property type="match status" value="1"/>
</dbReference>
<feature type="region of interest" description="Disordered" evidence="1">
    <location>
        <begin position="121"/>
        <end position="144"/>
    </location>
</feature>
<dbReference type="GO" id="GO:0030077">
    <property type="term" value="C:plasma membrane light-harvesting complex"/>
    <property type="evidence" value="ECO:0007669"/>
    <property type="project" value="InterPro"/>
</dbReference>
<dbReference type="RefSeq" id="WP_184826417.1">
    <property type="nucleotide sequence ID" value="NZ_JACHMM010000001.1"/>
</dbReference>
<feature type="domain" description="PRC-barrel" evidence="2">
    <location>
        <begin position="24"/>
        <end position="83"/>
    </location>
</feature>
<dbReference type="Gene3D" id="3.90.50.10">
    <property type="entry name" value="Photosynthetic Reaction Center, subunit H, domain 2"/>
    <property type="match status" value="1"/>
</dbReference>
<evidence type="ECO:0000259" key="2">
    <source>
        <dbReference type="Pfam" id="PF05239"/>
    </source>
</evidence>
<dbReference type="Pfam" id="PF05239">
    <property type="entry name" value="PRC"/>
    <property type="match status" value="1"/>
</dbReference>